<proteinExistence type="predicted"/>
<dbReference type="SUPFAM" id="SSF81901">
    <property type="entry name" value="HCP-like"/>
    <property type="match status" value="1"/>
</dbReference>
<name>A0A2V2UQ31_TRYCR</name>
<dbReference type="VEuPathDB" id="TriTrypDB:C4B63_230g12"/>
<sequence length="618" mass="70059">MTSDCSVGKARWSQGDEGEEALEIRIPIILPPSVRPRDLTVEVKDLAVLCVRHRDTSIMRWRLYEPVATEVEWRVEDEGMLLIVDLIKKNPTVWPCLLDLPMRSTEDDKLFIWGEKLDALFREHHPPIPMNLEEKEKKKMKKEEEQSAAIEINDENLDKLLEEAAEEVTRSRSNTNDKEFINAEMENYKSEEEEIQKKLIEVTNTLEAGAEGEVAKRAQSQRDILEEMLRLHNIIREKRAQPATLTNFIEITQLDICKARINVGAMEDEEKEEYASESESAMTAHELMATGLKHFEQQEIQMALHFLRLAAIHHNHEQSILLLHSIYTQLQSPRGPFLLLKRALNDDDFSTAANLKVGEQFDTGARHFLPMFPAALYFYQRAAKAGSVHAMLALAQLFLRGCTSSTMLSTEQMEGLKSIEKYHAWIEQAIDRGCGSAYFVKGCMYLKGEHGFGKSYKMAKEFLEKAASAQPDVARRAPQVFLMLEKLRQEEEGGSEKKVVASPLTLAKAKEKSVYSEGEGGNEKDTVQVSASMERLKNINGKIAATNSDLQRSKKMMGRSTGSKVFWERTVTTGLALYGLYTVAFPIRVILLPTVYTVLERLLPLIPWLGASPPPMQF</sequence>
<keyword evidence="3" id="KW-0675">Receptor</keyword>
<dbReference type="Gene3D" id="2.60.40.790">
    <property type="match status" value="1"/>
</dbReference>
<dbReference type="AlphaFoldDB" id="A0A2V2UQ31"/>
<organism evidence="3 4">
    <name type="scientific">Trypanosoma cruzi</name>
    <dbReference type="NCBI Taxonomy" id="5693"/>
    <lineage>
        <taxon>Eukaryota</taxon>
        <taxon>Discoba</taxon>
        <taxon>Euglenozoa</taxon>
        <taxon>Kinetoplastea</taxon>
        <taxon>Metakinetoplastina</taxon>
        <taxon>Trypanosomatida</taxon>
        <taxon>Trypanosomatidae</taxon>
        <taxon>Trypanosoma</taxon>
        <taxon>Schizotrypanum</taxon>
    </lineage>
</organism>
<gene>
    <name evidence="3" type="ORF">C4B63_230g12</name>
</gene>
<dbReference type="VEuPathDB" id="TriTrypDB:TcG_01814"/>
<dbReference type="InterPro" id="IPR007052">
    <property type="entry name" value="CS_dom"/>
</dbReference>
<feature type="coiled-coil region" evidence="1">
    <location>
        <begin position="178"/>
        <end position="205"/>
    </location>
</feature>
<dbReference type="VEuPathDB" id="TriTrypDB:TcCL_ESM06175"/>
<protein>
    <submittedName>
        <fullName evidence="3">Putative Mitochondrial import receptor subunit ATOM69</fullName>
    </submittedName>
</protein>
<dbReference type="InterPro" id="IPR006597">
    <property type="entry name" value="Sel1-like"/>
</dbReference>
<dbReference type="VEuPathDB" id="TriTrypDB:TcBrA4_0078010"/>
<evidence type="ECO:0000256" key="1">
    <source>
        <dbReference type="SAM" id="Coils"/>
    </source>
</evidence>
<dbReference type="VEuPathDB" id="TriTrypDB:TcCLB.511803.40"/>
<accession>A0A2V2UQ31</accession>
<dbReference type="VEuPathDB" id="TriTrypDB:TcYC6_0012260"/>
<dbReference type="InterPro" id="IPR008978">
    <property type="entry name" value="HSP20-like_chaperone"/>
</dbReference>
<evidence type="ECO:0000259" key="2">
    <source>
        <dbReference type="PROSITE" id="PS51203"/>
    </source>
</evidence>
<dbReference type="SMART" id="SM00671">
    <property type="entry name" value="SEL1"/>
    <property type="match status" value="2"/>
</dbReference>
<dbReference type="SUPFAM" id="SSF49764">
    <property type="entry name" value="HSP20-like chaperones"/>
    <property type="match status" value="1"/>
</dbReference>
<dbReference type="VEuPathDB" id="TriTrypDB:TCSYLVIO_002641"/>
<keyword evidence="1" id="KW-0175">Coiled coil</keyword>
<evidence type="ECO:0000313" key="3">
    <source>
        <dbReference type="EMBL" id="PWU84403.1"/>
    </source>
</evidence>
<feature type="domain" description="CS" evidence="2">
    <location>
        <begin position="5"/>
        <end position="98"/>
    </location>
</feature>
<dbReference type="VEuPathDB" id="TriTrypDB:C3747_10g545"/>
<dbReference type="VEuPathDB" id="TriTrypDB:TCDM_10116"/>
<dbReference type="Proteomes" id="UP000246121">
    <property type="component" value="Unassembled WGS sequence"/>
</dbReference>
<dbReference type="EMBL" id="PRFA01000230">
    <property type="protein sequence ID" value="PWU84403.1"/>
    <property type="molecule type" value="Genomic_DNA"/>
</dbReference>
<dbReference type="VEuPathDB" id="TriTrypDB:Tc_MARK_1407"/>
<dbReference type="InterPro" id="IPR011990">
    <property type="entry name" value="TPR-like_helical_dom_sf"/>
</dbReference>
<dbReference type="PROSITE" id="PS51203">
    <property type="entry name" value="CS"/>
    <property type="match status" value="1"/>
</dbReference>
<dbReference type="VEuPathDB" id="TriTrypDB:BCY84_15870"/>
<dbReference type="Gene3D" id="1.25.40.10">
    <property type="entry name" value="Tetratricopeptide repeat domain"/>
    <property type="match status" value="1"/>
</dbReference>
<reference evidence="3 4" key="1">
    <citation type="journal article" date="2018" name="Microb. Genom.">
        <title>Expanding an expanded genome: long-read sequencing of Trypanosoma cruzi.</title>
        <authorList>
            <person name="Berna L."/>
            <person name="Rodriguez M."/>
            <person name="Chiribao M.L."/>
            <person name="Parodi-Talice A."/>
            <person name="Pita S."/>
            <person name="Rijo G."/>
            <person name="Alvarez-Valin F."/>
            <person name="Robello C."/>
        </authorList>
    </citation>
    <scope>NUCLEOTIDE SEQUENCE [LARGE SCALE GENOMIC DNA]</scope>
    <source>
        <strain evidence="3 4">Dm28c</strain>
    </source>
</reference>
<dbReference type="VEuPathDB" id="TriTrypDB:ECC02_009155"/>
<comment type="caution">
    <text evidence="3">The sequence shown here is derived from an EMBL/GenBank/DDBJ whole genome shotgun (WGS) entry which is preliminary data.</text>
</comment>
<evidence type="ECO:0000313" key="4">
    <source>
        <dbReference type="Proteomes" id="UP000246121"/>
    </source>
</evidence>